<dbReference type="RefSeq" id="WP_099112587.1">
    <property type="nucleotide sequence ID" value="NZ_CAWNQI010000001.1"/>
</dbReference>
<sequence length="176" mass="20354">MQLSDLGNRICIIGPSNSGKSTFAHAISRRCDLKVIHLDQFFHLPNTDWQERPVDEFLSLHDRAIQEESWVIDGNYGRCLPQRLSRATGVILLDVSTPSSLLRYANRTLFQRNHRYGALEGNKDTIKWKMIHHISVVTPKSRKRYAVLFEQLTIPKIKLSSIKEIKKQFDEWGLTP</sequence>
<evidence type="ECO:0000313" key="2">
    <source>
        <dbReference type="Proteomes" id="UP000221980"/>
    </source>
</evidence>
<reference evidence="1 2" key="1">
    <citation type="journal article" date="2017" name="Nat. Microbiol.">
        <title>Natural product diversity associated with the nematode symbionts Photorhabdus and Xenorhabdus.</title>
        <authorList>
            <person name="Tobias N.J."/>
            <person name="Wolff H."/>
            <person name="Djahanschiri B."/>
            <person name="Grundmann F."/>
            <person name="Kronenwerth M."/>
            <person name="Shi Y.M."/>
            <person name="Simonyi S."/>
            <person name="Grun P."/>
            <person name="Shapiro-Ilan D."/>
            <person name="Pidot S.J."/>
            <person name="Stinear T.P."/>
            <person name="Ebersberger I."/>
            <person name="Bode H.B."/>
        </authorList>
    </citation>
    <scope>NUCLEOTIDE SEQUENCE [LARGE SCALE GENOMIC DNA]</scope>
    <source>
        <strain evidence="1 2">DSM 17902</strain>
    </source>
</reference>
<dbReference type="PANTHER" id="PTHR37816">
    <property type="entry name" value="YALI0E33011P"/>
    <property type="match status" value="1"/>
</dbReference>
<proteinExistence type="predicted"/>
<dbReference type="AlphaFoldDB" id="A0A2D0JWH8"/>
<name>A0A2D0JWH8_9GAMM</name>
<dbReference type="InterPro" id="IPR052922">
    <property type="entry name" value="Cytidylate_Kinase-2"/>
</dbReference>
<accession>A0A2D0JWH8</accession>
<dbReference type="SUPFAM" id="SSF52540">
    <property type="entry name" value="P-loop containing nucleoside triphosphate hydrolases"/>
    <property type="match status" value="1"/>
</dbReference>
<dbReference type="PANTHER" id="PTHR37816:SF3">
    <property type="entry name" value="MODULATES DNA TOPOLOGY"/>
    <property type="match status" value="1"/>
</dbReference>
<dbReference type="InterPro" id="IPR027417">
    <property type="entry name" value="P-loop_NTPase"/>
</dbReference>
<keyword evidence="2" id="KW-1185">Reference proteome</keyword>
<dbReference type="Proteomes" id="UP000221980">
    <property type="component" value="Unassembled WGS sequence"/>
</dbReference>
<dbReference type="Gene3D" id="3.40.50.300">
    <property type="entry name" value="P-loop containing nucleotide triphosphate hydrolases"/>
    <property type="match status" value="1"/>
</dbReference>
<comment type="caution">
    <text evidence="1">The sequence shown here is derived from an EMBL/GenBank/DDBJ whole genome shotgun (WGS) entry which is preliminary data.</text>
</comment>
<evidence type="ECO:0000313" key="1">
    <source>
        <dbReference type="EMBL" id="PHM50734.1"/>
    </source>
</evidence>
<dbReference type="EMBL" id="NITZ01000001">
    <property type="protein sequence ID" value="PHM50734.1"/>
    <property type="molecule type" value="Genomic_DNA"/>
</dbReference>
<gene>
    <name evidence="1" type="ORF">Xmir_00136</name>
</gene>
<dbReference type="OrthoDB" id="5296079at2"/>
<organism evidence="1 2">
    <name type="scientific">Xenorhabdus miraniensis</name>
    <dbReference type="NCBI Taxonomy" id="351674"/>
    <lineage>
        <taxon>Bacteria</taxon>
        <taxon>Pseudomonadati</taxon>
        <taxon>Pseudomonadota</taxon>
        <taxon>Gammaproteobacteria</taxon>
        <taxon>Enterobacterales</taxon>
        <taxon>Morganellaceae</taxon>
        <taxon>Xenorhabdus</taxon>
    </lineage>
</organism>
<protein>
    <submittedName>
        <fullName evidence="1">ATPase AAA</fullName>
    </submittedName>
</protein>